<feature type="domain" description="DUF5655" evidence="1">
    <location>
        <begin position="217"/>
        <end position="320"/>
    </location>
</feature>
<dbReference type="GO" id="GO:0003676">
    <property type="term" value="F:nucleic acid binding"/>
    <property type="evidence" value="ECO:0007669"/>
    <property type="project" value="InterPro"/>
</dbReference>
<dbReference type="Proteomes" id="UP000552709">
    <property type="component" value="Unassembled WGS sequence"/>
</dbReference>
<sequence>MSSKLFHLRGSDVAELPASRFTIEKHLQTLLECHLETFLGVRFLASEYSTGAKYGGRIDTLGLDENNFPVIIEYKREMHESVINQGLFYLDWLVNNRAEFQLLVQDRLGIETARAIDWTSPRLICIAGEFTKYDSYAVQQIPRNIELIRYRRYGEEHLMLEQVNTPLTLPAARRAPEVIRVPVVPLTVPGLPDPDPVDPPAGLAPVEVALQKCTPGVQARHQQLHEFVLSLGDDIQLKTLKQYFAYRRLKNFVCVVPGPARGELWLYLRLDPTTVPLGDGFTRDVRNIGHWATGDLEVTIRNDADVEKAKELIQRAYEQS</sequence>
<keyword evidence="3" id="KW-1185">Reference proteome</keyword>
<dbReference type="InterPro" id="IPR043714">
    <property type="entry name" value="DUF5655"/>
</dbReference>
<dbReference type="Pfam" id="PF18899">
    <property type="entry name" value="DUF5655"/>
    <property type="match status" value="1"/>
</dbReference>
<dbReference type="EMBL" id="JACHFL010000013">
    <property type="protein sequence ID" value="MBB5364842.1"/>
    <property type="molecule type" value="Genomic_DNA"/>
</dbReference>
<protein>
    <submittedName>
        <fullName evidence="2">Putative transport protein</fullName>
    </submittedName>
</protein>
<reference evidence="2 3" key="1">
    <citation type="submission" date="2020-08" db="EMBL/GenBank/DDBJ databases">
        <title>Genomic Encyclopedia of Type Strains, Phase IV (KMG-IV): sequencing the most valuable type-strain genomes for metagenomic binning, comparative biology and taxonomic classification.</title>
        <authorList>
            <person name="Goeker M."/>
        </authorList>
    </citation>
    <scope>NUCLEOTIDE SEQUENCE [LARGE SCALE GENOMIC DNA]</scope>
    <source>
        <strain evidence="2 3">DSM 27939</strain>
    </source>
</reference>
<evidence type="ECO:0000313" key="3">
    <source>
        <dbReference type="Proteomes" id="UP000552709"/>
    </source>
</evidence>
<comment type="caution">
    <text evidence="2">The sequence shown here is derived from an EMBL/GenBank/DDBJ whole genome shotgun (WGS) entry which is preliminary data.</text>
</comment>
<accession>A0A7W8JX31</accession>
<name>A0A7W8JX31_9DEIO</name>
<dbReference type="InterPro" id="IPR011856">
    <property type="entry name" value="tRNA_endonuc-like_dom_sf"/>
</dbReference>
<evidence type="ECO:0000313" key="2">
    <source>
        <dbReference type="EMBL" id="MBB5364842.1"/>
    </source>
</evidence>
<organism evidence="2 3">
    <name type="scientific">Deinococcus humi</name>
    <dbReference type="NCBI Taxonomy" id="662880"/>
    <lineage>
        <taxon>Bacteria</taxon>
        <taxon>Thermotogati</taxon>
        <taxon>Deinococcota</taxon>
        <taxon>Deinococci</taxon>
        <taxon>Deinococcales</taxon>
        <taxon>Deinococcaceae</taxon>
        <taxon>Deinococcus</taxon>
    </lineage>
</organism>
<gene>
    <name evidence="2" type="ORF">HNQ08_003955</name>
</gene>
<dbReference type="AlphaFoldDB" id="A0A7W8JX31"/>
<dbReference type="RefSeq" id="WP_184135796.1">
    <property type="nucleotide sequence ID" value="NZ_JACHFL010000013.1"/>
</dbReference>
<evidence type="ECO:0000259" key="1">
    <source>
        <dbReference type="Pfam" id="PF18899"/>
    </source>
</evidence>
<dbReference type="Gene3D" id="3.40.1350.10">
    <property type="match status" value="1"/>
</dbReference>
<proteinExistence type="predicted"/>